<evidence type="ECO:0000313" key="1">
    <source>
        <dbReference type="EnsemblPlants" id="OB04G34980.1"/>
    </source>
</evidence>
<dbReference type="EnsemblPlants" id="OB04G34980.1">
    <property type="protein sequence ID" value="OB04G34980.1"/>
    <property type="gene ID" value="OB04G34980"/>
</dbReference>
<keyword evidence="2" id="KW-1185">Reference proteome</keyword>
<dbReference type="Proteomes" id="UP000006038">
    <property type="component" value="Chromosome 4"/>
</dbReference>
<dbReference type="Gramene" id="OB04G34980.1">
    <property type="protein sequence ID" value="OB04G34980.1"/>
    <property type="gene ID" value="OB04G34980"/>
</dbReference>
<sequence>MQQGPRRSDWRSLKEATARAESVHRIRYWGCPWQHLFFLFSAAAKAQKLWLYASID</sequence>
<evidence type="ECO:0000313" key="2">
    <source>
        <dbReference type="Proteomes" id="UP000006038"/>
    </source>
</evidence>
<dbReference type="HOGENOM" id="CLU_3017476_0_0_1"/>
<reference evidence="1" key="2">
    <citation type="submission" date="2013-04" db="UniProtKB">
        <authorList>
            <consortium name="EnsemblPlants"/>
        </authorList>
    </citation>
    <scope>IDENTIFICATION</scope>
</reference>
<accession>J3M273</accession>
<dbReference type="AlphaFoldDB" id="J3M273"/>
<protein>
    <submittedName>
        <fullName evidence="1">Uncharacterized protein</fullName>
    </submittedName>
</protein>
<name>J3M273_ORYBR</name>
<reference evidence="1" key="1">
    <citation type="journal article" date="2013" name="Nat. Commun.">
        <title>Whole-genome sequencing of Oryza brachyantha reveals mechanisms underlying Oryza genome evolution.</title>
        <authorList>
            <person name="Chen J."/>
            <person name="Huang Q."/>
            <person name="Gao D."/>
            <person name="Wang J."/>
            <person name="Lang Y."/>
            <person name="Liu T."/>
            <person name="Li B."/>
            <person name="Bai Z."/>
            <person name="Luis Goicoechea J."/>
            <person name="Liang C."/>
            <person name="Chen C."/>
            <person name="Zhang W."/>
            <person name="Sun S."/>
            <person name="Liao Y."/>
            <person name="Zhang X."/>
            <person name="Yang L."/>
            <person name="Song C."/>
            <person name="Wang M."/>
            <person name="Shi J."/>
            <person name="Liu G."/>
            <person name="Liu J."/>
            <person name="Zhou H."/>
            <person name="Zhou W."/>
            <person name="Yu Q."/>
            <person name="An N."/>
            <person name="Chen Y."/>
            <person name="Cai Q."/>
            <person name="Wang B."/>
            <person name="Liu B."/>
            <person name="Min J."/>
            <person name="Huang Y."/>
            <person name="Wu H."/>
            <person name="Li Z."/>
            <person name="Zhang Y."/>
            <person name="Yin Y."/>
            <person name="Song W."/>
            <person name="Jiang J."/>
            <person name="Jackson S.A."/>
            <person name="Wing R.A."/>
            <person name="Wang J."/>
            <person name="Chen M."/>
        </authorList>
    </citation>
    <scope>NUCLEOTIDE SEQUENCE [LARGE SCALE GENOMIC DNA]</scope>
    <source>
        <strain evidence="1">cv. IRGC 101232</strain>
    </source>
</reference>
<organism evidence="1">
    <name type="scientific">Oryza brachyantha</name>
    <name type="common">malo sina</name>
    <dbReference type="NCBI Taxonomy" id="4533"/>
    <lineage>
        <taxon>Eukaryota</taxon>
        <taxon>Viridiplantae</taxon>
        <taxon>Streptophyta</taxon>
        <taxon>Embryophyta</taxon>
        <taxon>Tracheophyta</taxon>
        <taxon>Spermatophyta</taxon>
        <taxon>Magnoliopsida</taxon>
        <taxon>Liliopsida</taxon>
        <taxon>Poales</taxon>
        <taxon>Poaceae</taxon>
        <taxon>BOP clade</taxon>
        <taxon>Oryzoideae</taxon>
        <taxon>Oryzeae</taxon>
        <taxon>Oryzinae</taxon>
        <taxon>Oryza</taxon>
    </lineage>
</organism>
<proteinExistence type="predicted"/>